<feature type="region of interest" description="Disordered" evidence="1">
    <location>
        <begin position="1"/>
        <end position="20"/>
    </location>
</feature>
<sequence>MSDPTSGRSPNDDRSPPGRRPIRVRTLMIGIAWIAAGLGLWRASPAGTVLLAVVGTPSLILHRTIVRIVERERGQKADVPTRMLLLVASATCVSGLLLLLSYAVMTLIWGPIG</sequence>
<proteinExistence type="predicted"/>
<evidence type="ECO:0000313" key="3">
    <source>
        <dbReference type="EMBL" id="QDV38993.1"/>
    </source>
</evidence>
<dbReference type="Proteomes" id="UP000317835">
    <property type="component" value="Chromosome"/>
</dbReference>
<reference evidence="3 4" key="1">
    <citation type="submission" date="2019-02" db="EMBL/GenBank/DDBJ databases">
        <title>Deep-cultivation of Planctomycetes and their phenomic and genomic characterization uncovers novel biology.</title>
        <authorList>
            <person name="Wiegand S."/>
            <person name="Jogler M."/>
            <person name="Boedeker C."/>
            <person name="Pinto D."/>
            <person name="Vollmers J."/>
            <person name="Rivas-Marin E."/>
            <person name="Kohn T."/>
            <person name="Peeters S.H."/>
            <person name="Heuer A."/>
            <person name="Rast P."/>
            <person name="Oberbeckmann S."/>
            <person name="Bunk B."/>
            <person name="Jeske O."/>
            <person name="Meyerdierks A."/>
            <person name="Storesund J.E."/>
            <person name="Kallscheuer N."/>
            <person name="Luecker S."/>
            <person name="Lage O.M."/>
            <person name="Pohl T."/>
            <person name="Merkel B.J."/>
            <person name="Hornburger P."/>
            <person name="Mueller R.-W."/>
            <person name="Bruemmer F."/>
            <person name="Labrenz M."/>
            <person name="Spormann A.M."/>
            <person name="Op den Camp H."/>
            <person name="Overmann J."/>
            <person name="Amann R."/>
            <person name="Jetten M.S.M."/>
            <person name="Mascher T."/>
            <person name="Medema M.H."/>
            <person name="Devos D.P."/>
            <person name="Kaster A.-K."/>
            <person name="Ovreas L."/>
            <person name="Rohde M."/>
            <person name="Galperin M.Y."/>
            <person name="Jogler C."/>
        </authorList>
    </citation>
    <scope>NUCLEOTIDE SEQUENCE [LARGE SCALE GENOMIC DNA]</scope>
    <source>
        <strain evidence="3 4">ElP</strain>
    </source>
</reference>
<keyword evidence="2" id="KW-1133">Transmembrane helix</keyword>
<keyword evidence="2" id="KW-0472">Membrane</keyword>
<feature type="transmembrane region" description="Helical" evidence="2">
    <location>
        <begin position="85"/>
        <end position="109"/>
    </location>
</feature>
<accession>A0A518HDT2</accession>
<protein>
    <submittedName>
        <fullName evidence="3">Uncharacterized protein</fullName>
    </submittedName>
</protein>
<organism evidence="3 4">
    <name type="scientific">Tautonia plasticadhaerens</name>
    <dbReference type="NCBI Taxonomy" id="2527974"/>
    <lineage>
        <taxon>Bacteria</taxon>
        <taxon>Pseudomonadati</taxon>
        <taxon>Planctomycetota</taxon>
        <taxon>Planctomycetia</taxon>
        <taxon>Isosphaerales</taxon>
        <taxon>Isosphaeraceae</taxon>
        <taxon>Tautonia</taxon>
    </lineage>
</organism>
<dbReference type="KEGG" id="tpla:ElP_69540"/>
<evidence type="ECO:0000256" key="2">
    <source>
        <dbReference type="SAM" id="Phobius"/>
    </source>
</evidence>
<evidence type="ECO:0000256" key="1">
    <source>
        <dbReference type="SAM" id="MobiDB-lite"/>
    </source>
</evidence>
<feature type="transmembrane region" description="Helical" evidence="2">
    <location>
        <begin position="47"/>
        <end position="65"/>
    </location>
</feature>
<name>A0A518HDT2_9BACT</name>
<evidence type="ECO:0000313" key="4">
    <source>
        <dbReference type="Proteomes" id="UP000317835"/>
    </source>
</evidence>
<gene>
    <name evidence="3" type="ORF">ElP_69540</name>
</gene>
<dbReference type="EMBL" id="CP036426">
    <property type="protein sequence ID" value="QDV38993.1"/>
    <property type="molecule type" value="Genomic_DNA"/>
</dbReference>
<keyword evidence="4" id="KW-1185">Reference proteome</keyword>
<keyword evidence="2" id="KW-0812">Transmembrane</keyword>
<dbReference type="AlphaFoldDB" id="A0A518HDT2"/>
<dbReference type="RefSeq" id="WP_145277927.1">
    <property type="nucleotide sequence ID" value="NZ_CP036426.1"/>
</dbReference>
<feature type="transmembrane region" description="Helical" evidence="2">
    <location>
        <begin position="24"/>
        <end position="41"/>
    </location>
</feature>